<evidence type="ECO:0008006" key="3">
    <source>
        <dbReference type="Google" id="ProtNLM"/>
    </source>
</evidence>
<evidence type="ECO:0000313" key="1">
    <source>
        <dbReference type="EMBL" id="AUN95515.1"/>
    </source>
</evidence>
<organism evidence="1 2">
    <name type="scientific">Pseudazoarcus pumilus</name>
    <dbReference type="NCBI Taxonomy" id="2067960"/>
    <lineage>
        <taxon>Bacteria</taxon>
        <taxon>Pseudomonadati</taxon>
        <taxon>Pseudomonadota</taxon>
        <taxon>Betaproteobacteria</taxon>
        <taxon>Rhodocyclales</taxon>
        <taxon>Zoogloeaceae</taxon>
        <taxon>Pseudazoarcus</taxon>
    </lineage>
</organism>
<dbReference type="EMBL" id="CP025682">
    <property type="protein sequence ID" value="AUN95515.1"/>
    <property type="molecule type" value="Genomic_DNA"/>
</dbReference>
<sequence>MRNAVGVAISEDGGYSFRRMFEGPVLDRTRNEPYYVGAAEVFREGNHWKCYYTCGNEWKVIDGKPEIDYQIKYATSHDGIEWHRDNLQVIRPEHDFEVCARPSVWWRDGLYHMLFSRRSMAGFRVEADQGYRAGYARSSDGIMWQRHDSETGLDPSADGWDSEGIAYPYHFELFGRELLIYNGNQFGRSGFGIAERLHEEGSAS</sequence>
<keyword evidence="2" id="KW-1185">Reference proteome</keyword>
<dbReference type="PANTHER" id="PTHR35279:SF1">
    <property type="entry name" value="ARABINANASE_LEVANSUCRASE_INVERTASE"/>
    <property type="match status" value="1"/>
</dbReference>
<dbReference type="KEGG" id="atw:C0099_11600"/>
<gene>
    <name evidence="1" type="ORF">C0099_11600</name>
</gene>
<dbReference type="AlphaFoldDB" id="A0A2I6S8C9"/>
<dbReference type="InterPro" id="IPR023296">
    <property type="entry name" value="Glyco_hydro_beta-prop_sf"/>
</dbReference>
<reference evidence="1 2" key="1">
    <citation type="submission" date="2018-01" db="EMBL/GenBank/DDBJ databases">
        <authorList>
            <person name="Fu G.-Y."/>
        </authorList>
    </citation>
    <scope>NUCLEOTIDE SEQUENCE [LARGE SCALE GENOMIC DNA]</scope>
    <source>
        <strain evidence="1 2">SY39</strain>
    </source>
</reference>
<dbReference type="SUPFAM" id="SSF75005">
    <property type="entry name" value="Arabinanase/levansucrase/invertase"/>
    <property type="match status" value="1"/>
</dbReference>
<evidence type="ECO:0000313" key="2">
    <source>
        <dbReference type="Proteomes" id="UP000242205"/>
    </source>
</evidence>
<name>A0A2I6S8C9_9RHOO</name>
<protein>
    <recommendedName>
        <fullName evidence="3">Glycosyl hydrolase family 32 N-terminal domain-containing protein</fullName>
    </recommendedName>
</protein>
<accession>A0A2I6S8C9</accession>
<dbReference type="Proteomes" id="UP000242205">
    <property type="component" value="Chromosome"/>
</dbReference>
<proteinExistence type="predicted"/>
<dbReference type="Gene3D" id="2.115.10.20">
    <property type="entry name" value="Glycosyl hydrolase domain, family 43"/>
    <property type="match status" value="1"/>
</dbReference>
<dbReference type="PANTHER" id="PTHR35279">
    <property type="match status" value="1"/>
</dbReference>